<accession>A0A644WTQ4</accession>
<proteinExistence type="predicted"/>
<gene>
    <name evidence="1" type="ORF">SDC9_51843</name>
</gene>
<reference evidence="1" key="1">
    <citation type="submission" date="2019-08" db="EMBL/GenBank/DDBJ databases">
        <authorList>
            <person name="Kucharzyk K."/>
            <person name="Murdoch R.W."/>
            <person name="Higgins S."/>
            <person name="Loffler F."/>
        </authorList>
    </citation>
    <scope>NUCLEOTIDE SEQUENCE</scope>
</reference>
<dbReference type="EMBL" id="VSSQ01001143">
    <property type="protein sequence ID" value="MPM05553.1"/>
    <property type="molecule type" value="Genomic_DNA"/>
</dbReference>
<dbReference type="AlphaFoldDB" id="A0A644WTQ4"/>
<evidence type="ECO:0000313" key="1">
    <source>
        <dbReference type="EMBL" id="MPM05553.1"/>
    </source>
</evidence>
<sequence>MGTLTISSDGQLFDPALVDMQIETNLTIEGYVRPNSTSIQYNTQIPVYIRAVSVAKNKVIKSAIIVGNHLTLGKNSGNVLGGTNNLYVYLILVNEPTIANYFVPGTVYRLTDSSNVGTFELEATDSGGNTPPADIPISVNGDPPAPDAPFIGSGAGDTPDIPYEGDFDFNHYFDFSIVSNPASFILGDALAGIRPTIATLQLQVLNAQINEEYGVQIAFSSRNPLGFTLHLDGDLSKHGIPYRMFLGNDEIYNNELNIWRDLFTQSSNFASAQKNVTVLISAVDMVDSAPEGVYQDTVTVIIIPLDTL</sequence>
<name>A0A644WTQ4_9ZZZZ</name>
<protein>
    <submittedName>
        <fullName evidence="1">Uncharacterized protein</fullName>
    </submittedName>
</protein>
<comment type="caution">
    <text evidence="1">The sequence shown here is derived from an EMBL/GenBank/DDBJ whole genome shotgun (WGS) entry which is preliminary data.</text>
</comment>
<organism evidence="1">
    <name type="scientific">bioreactor metagenome</name>
    <dbReference type="NCBI Taxonomy" id="1076179"/>
    <lineage>
        <taxon>unclassified sequences</taxon>
        <taxon>metagenomes</taxon>
        <taxon>ecological metagenomes</taxon>
    </lineage>
</organism>